<dbReference type="RefSeq" id="WP_307453759.1">
    <property type="nucleotide sequence ID" value="NZ_JAUTAL010000001.1"/>
</dbReference>
<feature type="signal peptide" evidence="6">
    <location>
        <begin position="1"/>
        <end position="24"/>
    </location>
</feature>
<keyword evidence="6" id="KW-0732">Signal</keyword>
<evidence type="ECO:0000259" key="9">
    <source>
        <dbReference type="Pfam" id="PF14509"/>
    </source>
</evidence>
<dbReference type="Pfam" id="PF14508">
    <property type="entry name" value="GH97_N"/>
    <property type="match status" value="1"/>
</dbReference>
<comment type="caution">
    <text evidence="10">The sequence shown here is derived from an EMBL/GenBank/DDBJ whole genome shotgun (WGS) entry which is preliminary data.</text>
</comment>
<dbReference type="InterPro" id="IPR029483">
    <property type="entry name" value="GH97_C"/>
</dbReference>
<proteinExistence type="predicted"/>
<accession>A0ABU0TG93</accession>
<comment type="subunit">
    <text evidence="2">Monomer.</text>
</comment>
<evidence type="ECO:0000256" key="5">
    <source>
        <dbReference type="ARBA" id="ARBA00023295"/>
    </source>
</evidence>
<dbReference type="InterPro" id="IPR017853">
    <property type="entry name" value="GH"/>
</dbReference>
<dbReference type="InterPro" id="IPR029486">
    <property type="entry name" value="GH97_N"/>
</dbReference>
<evidence type="ECO:0000313" key="10">
    <source>
        <dbReference type="EMBL" id="MDQ1096073.1"/>
    </source>
</evidence>
<name>A0ABU0TG93_9FLAO</name>
<keyword evidence="3" id="KW-0378">Hydrolase</keyword>
<dbReference type="PANTHER" id="PTHR35803">
    <property type="entry name" value="GLUCAN 1,4-ALPHA-GLUCOSIDASE SUSB-RELATED"/>
    <property type="match status" value="1"/>
</dbReference>
<evidence type="ECO:0000256" key="3">
    <source>
        <dbReference type="ARBA" id="ARBA00022801"/>
    </source>
</evidence>
<evidence type="ECO:0000259" key="8">
    <source>
        <dbReference type="Pfam" id="PF14508"/>
    </source>
</evidence>
<gene>
    <name evidence="10" type="ORF">QE404_001220</name>
</gene>
<comment type="cofactor">
    <cofactor evidence="1">
        <name>Ca(2+)</name>
        <dbReference type="ChEBI" id="CHEBI:29108"/>
    </cofactor>
</comment>
<evidence type="ECO:0008006" key="12">
    <source>
        <dbReference type="Google" id="ProtNLM"/>
    </source>
</evidence>
<feature type="domain" description="Glycosyl-hydrolase 97 N-terminal" evidence="8">
    <location>
        <begin position="27"/>
        <end position="289"/>
    </location>
</feature>
<dbReference type="Pfam" id="PF14509">
    <property type="entry name" value="GH97_C"/>
    <property type="match status" value="1"/>
</dbReference>
<reference evidence="10 11" key="1">
    <citation type="submission" date="2023-07" db="EMBL/GenBank/DDBJ databases">
        <title>Functional and genomic diversity of the sorghum phyllosphere microbiome.</title>
        <authorList>
            <person name="Shade A."/>
        </authorList>
    </citation>
    <scope>NUCLEOTIDE SEQUENCE [LARGE SCALE GENOMIC DNA]</scope>
    <source>
        <strain evidence="10 11">SORGH_AS_1064</strain>
    </source>
</reference>
<dbReference type="InterPro" id="IPR013785">
    <property type="entry name" value="Aldolase_TIM"/>
</dbReference>
<protein>
    <recommendedName>
        <fullName evidence="12">Alpha-glucosidase</fullName>
    </recommendedName>
</protein>
<keyword evidence="5" id="KW-0326">Glycosidase</keyword>
<evidence type="ECO:0000256" key="6">
    <source>
        <dbReference type="SAM" id="SignalP"/>
    </source>
</evidence>
<dbReference type="Gene3D" id="2.70.98.10">
    <property type="match status" value="1"/>
</dbReference>
<dbReference type="Pfam" id="PF10566">
    <property type="entry name" value="Glyco_hydro_97"/>
    <property type="match status" value="1"/>
</dbReference>
<evidence type="ECO:0000259" key="7">
    <source>
        <dbReference type="Pfam" id="PF10566"/>
    </source>
</evidence>
<dbReference type="Proteomes" id="UP001225072">
    <property type="component" value="Unassembled WGS sequence"/>
</dbReference>
<evidence type="ECO:0000256" key="1">
    <source>
        <dbReference type="ARBA" id="ARBA00001913"/>
    </source>
</evidence>
<evidence type="ECO:0000313" key="11">
    <source>
        <dbReference type="Proteomes" id="UP001225072"/>
    </source>
</evidence>
<feature type="chain" id="PRO_5046943019" description="Alpha-glucosidase" evidence="6">
    <location>
        <begin position="25"/>
        <end position="654"/>
    </location>
</feature>
<dbReference type="Gene3D" id="3.20.20.70">
    <property type="entry name" value="Aldolase class I"/>
    <property type="match status" value="1"/>
</dbReference>
<dbReference type="Gene3D" id="2.60.40.1180">
    <property type="entry name" value="Golgi alpha-mannosidase II"/>
    <property type="match status" value="1"/>
</dbReference>
<dbReference type="InterPro" id="IPR052720">
    <property type="entry name" value="Glycosyl_hydrolase_97"/>
</dbReference>
<feature type="domain" description="Glycosyl-hydrolase 97 C-terminal oligomerisation" evidence="9">
    <location>
        <begin position="559"/>
        <end position="629"/>
    </location>
</feature>
<evidence type="ECO:0000256" key="2">
    <source>
        <dbReference type="ARBA" id="ARBA00011245"/>
    </source>
</evidence>
<keyword evidence="11" id="KW-1185">Reference proteome</keyword>
<evidence type="ECO:0000256" key="4">
    <source>
        <dbReference type="ARBA" id="ARBA00022837"/>
    </source>
</evidence>
<keyword evidence="4" id="KW-0106">Calcium</keyword>
<dbReference type="InterPro" id="IPR014718">
    <property type="entry name" value="GH-type_carb-bd"/>
</dbReference>
<dbReference type="PANTHER" id="PTHR35803:SF2">
    <property type="entry name" value="RETAINING ALPHA-GALACTOSIDASE"/>
    <property type="match status" value="1"/>
</dbReference>
<dbReference type="EMBL" id="JAUTAL010000001">
    <property type="protein sequence ID" value="MDQ1096073.1"/>
    <property type="molecule type" value="Genomic_DNA"/>
</dbReference>
<dbReference type="InterPro" id="IPR019563">
    <property type="entry name" value="GH97_catalytic"/>
</dbReference>
<dbReference type="SUPFAM" id="SSF51445">
    <property type="entry name" value="(Trans)glycosidases"/>
    <property type="match status" value="1"/>
</dbReference>
<organism evidence="10 11">
    <name type="scientific">Chryseobacterium camelliae</name>
    <dbReference type="NCBI Taxonomy" id="1265445"/>
    <lineage>
        <taxon>Bacteria</taxon>
        <taxon>Pseudomonadati</taxon>
        <taxon>Bacteroidota</taxon>
        <taxon>Flavobacteriia</taxon>
        <taxon>Flavobacteriales</taxon>
        <taxon>Weeksellaceae</taxon>
        <taxon>Chryseobacterium group</taxon>
        <taxon>Chryseobacterium</taxon>
    </lineage>
</organism>
<feature type="domain" description="Glycosyl-hydrolase 97 catalytic" evidence="7">
    <location>
        <begin position="310"/>
        <end position="459"/>
    </location>
</feature>
<sequence length="654" mass="73718">MNKLFLKLSFTLGILIVNTMPAQVAEVSSPDGKLKLSVYSENGKALYNVTFQGKAMLEKSPLGLVTNESDFSQNLKFADSKTDRVSKTYTNEKIKKSQVAYNANTLAVHFTNADQYQLGIDFQVSNNNIAFRYDLQPMKDRLSAVVQSEITGYRFPSQTTTFLSPMMKPMTGFARTAPSYESGYKADAELGTKADYGYVFPGLFHIGNDGWILLSETGVNSLYCASHLDTTAEKNLYQVAYPNMAENNGFGSTGAAISLPGTTPWRTITVGESLKPIVETTVSFDVVEPMYAPSQKYGFGKSTWSWILWQDNSMNYDDQKKFIDLAAAMNYQFILMDALWDKNIGKERMRELVQYARSKNVGVMLWYNSNGAANDAPMGPRNKMSSAIERKKEMKWLKEIGIKGLKVDFFGGDKQETMRLYEDILSDANDFGITIIFHGATLPRGWEVMYPNYAGSEAVLASEMLYFSEDVRKQEAFFASLHPFIRNTVGSMEFGGTFLNNYLTKSNKEKNKRYTTDGFQLATAVLFQNPVQMFAVMPNNLEDAPKFELDFMKEIPTLWDETVFIDGYPGKYSVIARRHQDQWYVVGVNAENNAQKLTLKLPMLAGKTVKLINDDSKGMTSEKSVTINKNGELINRNPVQRRICYSLILIYNLK</sequence>
<dbReference type="InterPro" id="IPR013780">
    <property type="entry name" value="Glyco_hydro_b"/>
</dbReference>